<sequence length="36" mass="4314">MKSSNGRFGRKLGRIIPEGVFVIIRRFFRKAIFLRF</sequence>
<evidence type="ECO:0000313" key="1">
    <source>
        <dbReference type="EMBL" id="CAI0453336.1"/>
    </source>
</evidence>
<reference evidence="1" key="1">
    <citation type="submission" date="2022-08" db="EMBL/GenBank/DDBJ databases">
        <authorList>
            <person name="Gutierrez-Valencia J."/>
        </authorList>
    </citation>
    <scope>NUCLEOTIDE SEQUENCE</scope>
</reference>
<comment type="caution">
    <text evidence="1">The sequence shown here is derived from an EMBL/GenBank/DDBJ whole genome shotgun (WGS) entry which is preliminary data.</text>
</comment>
<dbReference type="EMBL" id="CAMGYJ010000008">
    <property type="protein sequence ID" value="CAI0453336.1"/>
    <property type="molecule type" value="Genomic_DNA"/>
</dbReference>
<protein>
    <submittedName>
        <fullName evidence="1">Uncharacterized protein</fullName>
    </submittedName>
</protein>
<gene>
    <name evidence="1" type="ORF">LITE_LOCUS31550</name>
</gene>
<accession>A0AAV0N4J2</accession>
<dbReference type="AlphaFoldDB" id="A0AAV0N4J2"/>
<proteinExistence type="predicted"/>
<dbReference type="Proteomes" id="UP001154282">
    <property type="component" value="Unassembled WGS sequence"/>
</dbReference>
<name>A0AAV0N4J2_9ROSI</name>
<keyword evidence="2" id="KW-1185">Reference proteome</keyword>
<organism evidence="1 2">
    <name type="scientific">Linum tenue</name>
    <dbReference type="NCBI Taxonomy" id="586396"/>
    <lineage>
        <taxon>Eukaryota</taxon>
        <taxon>Viridiplantae</taxon>
        <taxon>Streptophyta</taxon>
        <taxon>Embryophyta</taxon>
        <taxon>Tracheophyta</taxon>
        <taxon>Spermatophyta</taxon>
        <taxon>Magnoliopsida</taxon>
        <taxon>eudicotyledons</taxon>
        <taxon>Gunneridae</taxon>
        <taxon>Pentapetalae</taxon>
        <taxon>rosids</taxon>
        <taxon>fabids</taxon>
        <taxon>Malpighiales</taxon>
        <taxon>Linaceae</taxon>
        <taxon>Linum</taxon>
    </lineage>
</organism>
<evidence type="ECO:0000313" key="2">
    <source>
        <dbReference type="Proteomes" id="UP001154282"/>
    </source>
</evidence>